<evidence type="ECO:0000313" key="1">
    <source>
        <dbReference type="EMBL" id="GFA73770.1"/>
    </source>
</evidence>
<proteinExistence type="predicted"/>
<feature type="non-terminal residue" evidence="1">
    <location>
        <position position="1"/>
    </location>
</feature>
<reference evidence="1" key="1">
    <citation type="journal article" date="2019" name="Sci. Rep.">
        <title>Draft genome of Tanacetum cinerariifolium, the natural source of mosquito coil.</title>
        <authorList>
            <person name="Yamashiro T."/>
            <person name="Shiraishi A."/>
            <person name="Satake H."/>
            <person name="Nakayama K."/>
        </authorList>
    </citation>
    <scope>NUCLEOTIDE SEQUENCE</scope>
</reference>
<comment type="caution">
    <text evidence="1">The sequence shown here is derived from an EMBL/GenBank/DDBJ whole genome shotgun (WGS) entry which is preliminary data.</text>
</comment>
<dbReference type="AlphaFoldDB" id="A0A699K6A8"/>
<sequence length="265" mass="31322">SLPMQLKNTDWGNEGYGMYKKIEGDGAWHAKFELLPLKEMVYLEWCLEFFSTMYFERGVDRTKLMTEKSVWFRLCGQEHVLTLLEFAVLLGLCKPSELDHRLFAIYFSRLEVGDKLFDHNEYWKKIRKPNKTNKRTLLIQEPLIRIIHRLIVGALVHRLGSKARCEKKELWMMSALEDAHGYYVDKETKKCSKSIECEKWTTKMLAKELDFENQTLLPSMLLPQPPRVTREQRQKLSGLNSSWGDWDVSLNEMERQEMVILHVQC</sequence>
<dbReference type="EMBL" id="BKCJ010478467">
    <property type="protein sequence ID" value="GFA73770.1"/>
    <property type="molecule type" value="Genomic_DNA"/>
</dbReference>
<gene>
    <name evidence="1" type="ORF">Tci_645742</name>
</gene>
<organism evidence="1">
    <name type="scientific">Tanacetum cinerariifolium</name>
    <name type="common">Dalmatian daisy</name>
    <name type="synonym">Chrysanthemum cinerariifolium</name>
    <dbReference type="NCBI Taxonomy" id="118510"/>
    <lineage>
        <taxon>Eukaryota</taxon>
        <taxon>Viridiplantae</taxon>
        <taxon>Streptophyta</taxon>
        <taxon>Embryophyta</taxon>
        <taxon>Tracheophyta</taxon>
        <taxon>Spermatophyta</taxon>
        <taxon>Magnoliopsida</taxon>
        <taxon>eudicotyledons</taxon>
        <taxon>Gunneridae</taxon>
        <taxon>Pentapetalae</taxon>
        <taxon>asterids</taxon>
        <taxon>campanulids</taxon>
        <taxon>Asterales</taxon>
        <taxon>Asteraceae</taxon>
        <taxon>Asteroideae</taxon>
        <taxon>Anthemideae</taxon>
        <taxon>Anthemidinae</taxon>
        <taxon>Tanacetum</taxon>
    </lineage>
</organism>
<name>A0A699K6A8_TANCI</name>
<protein>
    <submittedName>
        <fullName evidence="1">Uncharacterized protein</fullName>
    </submittedName>
</protein>
<accession>A0A699K6A8</accession>